<comment type="caution">
    <text evidence="1">The sequence shown here is derived from an EMBL/GenBank/DDBJ whole genome shotgun (WGS) entry which is preliminary data.</text>
</comment>
<reference evidence="1 2" key="1">
    <citation type="submission" date="2019-10" db="EMBL/GenBank/DDBJ databases">
        <title>Description of Paenibacillus terricola sp. nov.</title>
        <authorList>
            <person name="Carlier A."/>
            <person name="Qi S."/>
        </authorList>
    </citation>
    <scope>NUCLEOTIDE SEQUENCE [LARGE SCALE GENOMIC DNA]</scope>
    <source>
        <strain evidence="1 2">LMG 31459</strain>
    </source>
</reference>
<organism evidence="1 2">
    <name type="scientific">Paenibacillus phytohabitans</name>
    <dbReference type="NCBI Taxonomy" id="2654978"/>
    <lineage>
        <taxon>Bacteria</taxon>
        <taxon>Bacillati</taxon>
        <taxon>Bacillota</taxon>
        <taxon>Bacilli</taxon>
        <taxon>Bacillales</taxon>
        <taxon>Paenibacillaceae</taxon>
        <taxon>Paenibacillus</taxon>
    </lineage>
</organism>
<keyword evidence="2" id="KW-1185">Reference proteome</keyword>
<dbReference type="Proteomes" id="UP000596857">
    <property type="component" value="Unassembled WGS sequence"/>
</dbReference>
<evidence type="ECO:0000313" key="1">
    <source>
        <dbReference type="EMBL" id="NOU80561.1"/>
    </source>
</evidence>
<name>A0ABX1YI81_9BACL</name>
<proteinExistence type="predicted"/>
<gene>
    <name evidence="1" type="ORF">GC101_16975</name>
</gene>
<dbReference type="RefSeq" id="WP_171718200.1">
    <property type="nucleotide sequence ID" value="NZ_WHOB01000049.1"/>
</dbReference>
<accession>A0ABX1YI81</accession>
<dbReference type="EMBL" id="WHOB01000049">
    <property type="protein sequence ID" value="NOU80561.1"/>
    <property type="molecule type" value="Genomic_DNA"/>
</dbReference>
<evidence type="ECO:0000313" key="2">
    <source>
        <dbReference type="Proteomes" id="UP000596857"/>
    </source>
</evidence>
<protein>
    <recommendedName>
        <fullName evidence="3">Phage tail protein</fullName>
    </recommendedName>
</protein>
<sequence length="370" mass="41939">MLGSVASLLVPGMQVTKIGKAGKVFSGIEDVVSQAAKDALKGIRSKLPELGPVLQTPEGLAFKAGEIPDGPSLLRKVIKMEITYYFCNNVLKREEIESLLLQLMGNVIGNESDISFTQQEESDEGEGDTLYVKCNFFSFTTTQFNVKSISKDFDIEVNYGLECNVYENGDRKFIEFLGEMLKSNIGAALLLKDSEYKILERKDNSLLVDSHFFNGDFEVLSLTYIQGIYKKFGLRIDAGLTTEEIKLESIKLVEEHEKEYNVRVVEDPDYTSEFMLNWGDIQIKISNTGATINLSCGHIFAREDTLRLKKMLRFFKQFTNALPGDYELSVKQGYWKQKRSTLVTRNNSEVTINNQTEEAHLLYGINFFDY</sequence>
<evidence type="ECO:0008006" key="3">
    <source>
        <dbReference type="Google" id="ProtNLM"/>
    </source>
</evidence>